<protein>
    <submittedName>
        <fullName evidence="1">Uncharacterized protein</fullName>
    </submittedName>
</protein>
<comment type="caution">
    <text evidence="1">The sequence shown here is derived from an EMBL/GenBank/DDBJ whole genome shotgun (WGS) entry which is preliminary data.</text>
</comment>
<keyword evidence="2" id="KW-1185">Reference proteome</keyword>
<sequence>MPPGAWHEVYTPVNTIFSGGHFFTHNTLHLTQSSRAYDHQDHSAPKASLSHAGFRRILTRMVLGLQYIQQRTLKKRAFLALEAMMKAKANIELMSWSPSFSDWPEARILSRWP</sequence>
<proteinExistence type="predicted"/>
<reference evidence="1" key="1">
    <citation type="submission" date="2021-03" db="EMBL/GenBank/DDBJ databases">
        <authorList>
            <consortium name="DOE Joint Genome Institute"/>
            <person name="Ahrendt S."/>
            <person name="Looney B.P."/>
            <person name="Miyauchi S."/>
            <person name="Morin E."/>
            <person name="Drula E."/>
            <person name="Courty P.E."/>
            <person name="Chicoki N."/>
            <person name="Fauchery L."/>
            <person name="Kohler A."/>
            <person name="Kuo A."/>
            <person name="Labutti K."/>
            <person name="Pangilinan J."/>
            <person name="Lipzen A."/>
            <person name="Riley R."/>
            <person name="Andreopoulos W."/>
            <person name="He G."/>
            <person name="Johnson J."/>
            <person name="Barry K.W."/>
            <person name="Grigoriev I.V."/>
            <person name="Nagy L."/>
            <person name="Hibbett D."/>
            <person name="Henrissat B."/>
            <person name="Matheny P.B."/>
            <person name="Labbe J."/>
            <person name="Martin F."/>
        </authorList>
    </citation>
    <scope>NUCLEOTIDE SEQUENCE</scope>
    <source>
        <strain evidence="1">HHB10654</strain>
    </source>
</reference>
<evidence type="ECO:0000313" key="1">
    <source>
        <dbReference type="EMBL" id="KAI0062116.1"/>
    </source>
</evidence>
<evidence type="ECO:0000313" key="2">
    <source>
        <dbReference type="Proteomes" id="UP000814140"/>
    </source>
</evidence>
<accession>A0ACB8T235</accession>
<dbReference type="EMBL" id="MU277209">
    <property type="protein sequence ID" value="KAI0062116.1"/>
    <property type="molecule type" value="Genomic_DNA"/>
</dbReference>
<name>A0ACB8T235_9AGAM</name>
<reference evidence="1" key="2">
    <citation type="journal article" date="2022" name="New Phytol.">
        <title>Evolutionary transition to the ectomycorrhizal habit in the genomes of a hyperdiverse lineage of mushroom-forming fungi.</title>
        <authorList>
            <person name="Looney B."/>
            <person name="Miyauchi S."/>
            <person name="Morin E."/>
            <person name="Drula E."/>
            <person name="Courty P.E."/>
            <person name="Kohler A."/>
            <person name="Kuo A."/>
            <person name="LaButti K."/>
            <person name="Pangilinan J."/>
            <person name="Lipzen A."/>
            <person name="Riley R."/>
            <person name="Andreopoulos W."/>
            <person name="He G."/>
            <person name="Johnson J."/>
            <person name="Nolan M."/>
            <person name="Tritt A."/>
            <person name="Barry K.W."/>
            <person name="Grigoriev I.V."/>
            <person name="Nagy L.G."/>
            <person name="Hibbett D."/>
            <person name="Henrissat B."/>
            <person name="Matheny P.B."/>
            <person name="Labbe J."/>
            <person name="Martin F.M."/>
        </authorList>
    </citation>
    <scope>NUCLEOTIDE SEQUENCE</scope>
    <source>
        <strain evidence="1">HHB10654</strain>
    </source>
</reference>
<gene>
    <name evidence="1" type="ORF">BV25DRAFT_698818</name>
</gene>
<organism evidence="1 2">
    <name type="scientific">Artomyces pyxidatus</name>
    <dbReference type="NCBI Taxonomy" id="48021"/>
    <lineage>
        <taxon>Eukaryota</taxon>
        <taxon>Fungi</taxon>
        <taxon>Dikarya</taxon>
        <taxon>Basidiomycota</taxon>
        <taxon>Agaricomycotina</taxon>
        <taxon>Agaricomycetes</taxon>
        <taxon>Russulales</taxon>
        <taxon>Auriscalpiaceae</taxon>
        <taxon>Artomyces</taxon>
    </lineage>
</organism>
<dbReference type="Proteomes" id="UP000814140">
    <property type="component" value="Unassembled WGS sequence"/>
</dbReference>